<evidence type="ECO:0000313" key="3">
    <source>
        <dbReference type="Proteomes" id="UP000267464"/>
    </source>
</evidence>
<name>A0A3N7K2J3_9BURK</name>
<feature type="signal peptide" evidence="1">
    <location>
        <begin position="1"/>
        <end position="33"/>
    </location>
</feature>
<dbReference type="InterPro" id="IPR021557">
    <property type="entry name" value="DUF3016"/>
</dbReference>
<evidence type="ECO:0000256" key="1">
    <source>
        <dbReference type="SAM" id="SignalP"/>
    </source>
</evidence>
<accession>A0A3N7K2J3</accession>
<keyword evidence="3" id="KW-1185">Reference proteome</keyword>
<gene>
    <name evidence="2" type="ORF">DZC73_09915</name>
</gene>
<reference evidence="2 3" key="1">
    <citation type="submission" date="2018-08" db="EMBL/GenBank/DDBJ databases">
        <authorList>
            <person name="Khan S.A."/>
            <person name="Jeon C.O."/>
            <person name="Chun B.H."/>
            <person name="Jeong S.E."/>
        </authorList>
    </citation>
    <scope>NUCLEOTIDE SEQUENCE [LARGE SCALE GENOMIC DNA]</scope>
    <source>
        <strain evidence="2 3">S-16</strain>
    </source>
</reference>
<feature type="chain" id="PRO_5018156208" evidence="1">
    <location>
        <begin position="34"/>
        <end position="174"/>
    </location>
</feature>
<keyword evidence="1" id="KW-0732">Signal</keyword>
<dbReference type="Pfam" id="PF11454">
    <property type="entry name" value="DUF3016"/>
    <property type="match status" value="1"/>
</dbReference>
<evidence type="ECO:0000313" key="2">
    <source>
        <dbReference type="EMBL" id="RQP25155.1"/>
    </source>
</evidence>
<comment type="caution">
    <text evidence="2">The sequence shown here is derived from an EMBL/GenBank/DDBJ whole genome shotgun (WGS) entry which is preliminary data.</text>
</comment>
<dbReference type="AlphaFoldDB" id="A0A3N7K2J3"/>
<proteinExistence type="predicted"/>
<dbReference type="Proteomes" id="UP000267464">
    <property type="component" value="Unassembled WGS sequence"/>
</dbReference>
<protein>
    <submittedName>
        <fullName evidence="2">DUF3016 domain-containing protein</fullName>
    </submittedName>
</protein>
<organism evidence="2 3">
    <name type="scientific">Piscinibacter terrae</name>
    <dbReference type="NCBI Taxonomy" id="2496871"/>
    <lineage>
        <taxon>Bacteria</taxon>
        <taxon>Pseudomonadati</taxon>
        <taxon>Pseudomonadota</taxon>
        <taxon>Betaproteobacteria</taxon>
        <taxon>Burkholderiales</taxon>
        <taxon>Sphaerotilaceae</taxon>
        <taxon>Piscinibacter</taxon>
    </lineage>
</organism>
<sequence>MGSQWLEKEPIMRHTPLALMLSLVLAGTSAAQAGTVTVAYTGDVQQYADAGATPWDRDTNLKDLQNFLQALGPKYLPVDRSVRIEVLDVDLAGDVKPVRLRSDERIVRGRADWPRITLRYTVSTGAQVLQSAEETVSDMGYLQHLTGLKAYDSLPYEKRMLEAWFKQRFVSSGD</sequence>
<dbReference type="EMBL" id="QUSW01000002">
    <property type="protein sequence ID" value="RQP25155.1"/>
    <property type="molecule type" value="Genomic_DNA"/>
</dbReference>
<reference evidence="2 3" key="2">
    <citation type="submission" date="2018-12" db="EMBL/GenBank/DDBJ databases">
        <title>Rhizobacter gummiphilus sp. nov., a rubber-degrading bacterium isolated from the soil of a botanical garden in Japan.</title>
        <authorList>
            <person name="Shunsuke S.S."/>
        </authorList>
    </citation>
    <scope>NUCLEOTIDE SEQUENCE [LARGE SCALE GENOMIC DNA]</scope>
    <source>
        <strain evidence="2 3">S-16</strain>
    </source>
</reference>